<dbReference type="Proteomes" id="UP000036681">
    <property type="component" value="Unplaced"/>
</dbReference>
<organism evidence="1 2">
    <name type="scientific">Ascaris lumbricoides</name>
    <name type="common">Giant roundworm</name>
    <dbReference type="NCBI Taxonomy" id="6252"/>
    <lineage>
        <taxon>Eukaryota</taxon>
        <taxon>Metazoa</taxon>
        <taxon>Ecdysozoa</taxon>
        <taxon>Nematoda</taxon>
        <taxon>Chromadorea</taxon>
        <taxon>Rhabditida</taxon>
        <taxon>Spirurina</taxon>
        <taxon>Ascaridomorpha</taxon>
        <taxon>Ascaridoidea</taxon>
        <taxon>Ascarididae</taxon>
        <taxon>Ascaris</taxon>
    </lineage>
</organism>
<dbReference type="AlphaFoldDB" id="A0A0M3HV52"/>
<name>A0A0M3HV52_ASCLU</name>
<dbReference type="WBParaSite" id="ALUE_0000676901-mRNA-1">
    <property type="protein sequence ID" value="ALUE_0000676901-mRNA-1"/>
    <property type="gene ID" value="ALUE_0000676901"/>
</dbReference>
<accession>A0A0M3HV52</accession>
<evidence type="ECO:0000313" key="2">
    <source>
        <dbReference type="WBParaSite" id="ALUE_0000676901-mRNA-1"/>
    </source>
</evidence>
<proteinExistence type="predicted"/>
<reference evidence="2" key="1">
    <citation type="submission" date="2017-02" db="UniProtKB">
        <authorList>
            <consortium name="WormBaseParasite"/>
        </authorList>
    </citation>
    <scope>IDENTIFICATION</scope>
</reference>
<sequence length="135" mass="15362">MYGSHIECILTSCVISSIIDNTLPCPGICRLLINPIPRSHWFVIQFHSIFPPIGRNPRTNRSQAAQSHRADVPASINVKWPITYQWPRSPLPTDLLSHSLLSLRYLNQRPSHCSNSGLKAHRDLLFPLLSLYVRN</sequence>
<keyword evidence="1" id="KW-1185">Reference proteome</keyword>
<protein>
    <submittedName>
        <fullName evidence="2">Ovule protein</fullName>
    </submittedName>
</protein>
<evidence type="ECO:0000313" key="1">
    <source>
        <dbReference type="Proteomes" id="UP000036681"/>
    </source>
</evidence>